<dbReference type="AlphaFoldDB" id="A0A1M6J1F9"/>
<sequence>MKEVTAKIGKDKYRTVFNDGTHQIIGDEPLPYGSDQGPDPYSFLLMALGGCVTMTVRMYADRKQWDLDSIEVSLSQERIHSKDCADCSSEDGFVHIIKKNVKLSGNLSEEQRSRLMEIVDKCPVHKTLQNEIKIETVAL</sequence>
<name>A0A1M6J1F9_9FLAO</name>
<dbReference type="STRING" id="570521.SAMN04488508_108192"/>
<dbReference type="SUPFAM" id="SSF82784">
    <property type="entry name" value="OsmC-like"/>
    <property type="match status" value="1"/>
</dbReference>
<accession>A0A1M6J1F9</accession>
<proteinExistence type="predicted"/>
<evidence type="ECO:0000313" key="1">
    <source>
        <dbReference type="EMBL" id="SHJ40573.1"/>
    </source>
</evidence>
<dbReference type="PANTHER" id="PTHR39624">
    <property type="entry name" value="PROTEIN INVOLVED IN RIMO-MEDIATED BETA-METHYLTHIOLATION OF RIBOSOMAL PROTEIN S12 YCAO"/>
    <property type="match status" value="1"/>
</dbReference>
<dbReference type="InterPro" id="IPR003718">
    <property type="entry name" value="OsmC/Ohr_fam"/>
</dbReference>
<dbReference type="Proteomes" id="UP000184432">
    <property type="component" value="Unassembled WGS sequence"/>
</dbReference>
<evidence type="ECO:0000313" key="2">
    <source>
        <dbReference type="Proteomes" id="UP000184432"/>
    </source>
</evidence>
<dbReference type="PANTHER" id="PTHR39624:SF2">
    <property type="entry name" value="OSMC-LIKE PROTEIN"/>
    <property type="match status" value="1"/>
</dbReference>
<gene>
    <name evidence="1" type="ORF">SAMN04488508_108192</name>
</gene>
<dbReference type="Gene3D" id="3.30.300.20">
    <property type="match status" value="1"/>
</dbReference>
<dbReference type="Pfam" id="PF02566">
    <property type="entry name" value="OsmC"/>
    <property type="match status" value="1"/>
</dbReference>
<reference evidence="2" key="1">
    <citation type="submission" date="2016-11" db="EMBL/GenBank/DDBJ databases">
        <authorList>
            <person name="Varghese N."/>
            <person name="Submissions S."/>
        </authorList>
    </citation>
    <scope>NUCLEOTIDE SEQUENCE [LARGE SCALE GENOMIC DNA]</scope>
    <source>
        <strain evidence="2">DSM 22623</strain>
    </source>
</reference>
<keyword evidence="2" id="KW-1185">Reference proteome</keyword>
<dbReference type="RefSeq" id="WP_073319294.1">
    <property type="nucleotide sequence ID" value="NZ_FQYP01000008.1"/>
</dbReference>
<dbReference type="EMBL" id="FQYP01000008">
    <property type="protein sequence ID" value="SHJ40573.1"/>
    <property type="molecule type" value="Genomic_DNA"/>
</dbReference>
<dbReference type="OrthoDB" id="9791538at2"/>
<protein>
    <submittedName>
        <fullName evidence="1">Putative redox protein</fullName>
    </submittedName>
</protein>
<dbReference type="InterPro" id="IPR036102">
    <property type="entry name" value="OsmC/Ohrsf"/>
</dbReference>
<organism evidence="1 2">
    <name type="scientific">Aquimarina spongiae</name>
    <dbReference type="NCBI Taxonomy" id="570521"/>
    <lineage>
        <taxon>Bacteria</taxon>
        <taxon>Pseudomonadati</taxon>
        <taxon>Bacteroidota</taxon>
        <taxon>Flavobacteriia</taxon>
        <taxon>Flavobacteriales</taxon>
        <taxon>Flavobacteriaceae</taxon>
        <taxon>Aquimarina</taxon>
    </lineage>
</organism>
<dbReference type="InterPro" id="IPR015946">
    <property type="entry name" value="KH_dom-like_a/b"/>
</dbReference>